<sequence>SSVMQLHIQGAMVAVGGVPFASLLSRLARESRYVLVMGYQQEQPFSLLSIASLQPKLSTRLYTRNTDWLDLVCLTNTVSAASGASRSLGDLDLPPTKNEEGPAADTSYWVILWF</sequence>
<accession>A0A0C3KC50</accession>
<gene>
    <name evidence="2" type="ORF">M404DRAFT_998614</name>
</gene>
<dbReference type="HOGENOM" id="CLU_2127006_0_0_1"/>
<keyword evidence="1" id="KW-0812">Transmembrane</keyword>
<feature type="non-terminal residue" evidence="2">
    <location>
        <position position="1"/>
    </location>
</feature>
<dbReference type="AlphaFoldDB" id="A0A0C3KC50"/>
<evidence type="ECO:0000256" key="1">
    <source>
        <dbReference type="SAM" id="Phobius"/>
    </source>
</evidence>
<evidence type="ECO:0000313" key="2">
    <source>
        <dbReference type="EMBL" id="KIO07212.1"/>
    </source>
</evidence>
<organism evidence="2 3">
    <name type="scientific">Pisolithus tinctorius Marx 270</name>
    <dbReference type="NCBI Taxonomy" id="870435"/>
    <lineage>
        <taxon>Eukaryota</taxon>
        <taxon>Fungi</taxon>
        <taxon>Dikarya</taxon>
        <taxon>Basidiomycota</taxon>
        <taxon>Agaricomycotina</taxon>
        <taxon>Agaricomycetes</taxon>
        <taxon>Agaricomycetidae</taxon>
        <taxon>Boletales</taxon>
        <taxon>Sclerodermatineae</taxon>
        <taxon>Pisolithaceae</taxon>
        <taxon>Pisolithus</taxon>
    </lineage>
</organism>
<reference evidence="2 3" key="1">
    <citation type="submission" date="2014-04" db="EMBL/GenBank/DDBJ databases">
        <authorList>
            <consortium name="DOE Joint Genome Institute"/>
            <person name="Kuo A."/>
            <person name="Kohler A."/>
            <person name="Costa M.D."/>
            <person name="Nagy L.G."/>
            <person name="Floudas D."/>
            <person name="Copeland A."/>
            <person name="Barry K.W."/>
            <person name="Cichocki N."/>
            <person name="Veneault-Fourrey C."/>
            <person name="LaButti K."/>
            <person name="Lindquist E.A."/>
            <person name="Lipzen A."/>
            <person name="Lundell T."/>
            <person name="Morin E."/>
            <person name="Murat C."/>
            <person name="Sun H."/>
            <person name="Tunlid A."/>
            <person name="Henrissat B."/>
            <person name="Grigoriev I.V."/>
            <person name="Hibbett D.S."/>
            <person name="Martin F."/>
            <person name="Nordberg H.P."/>
            <person name="Cantor M.N."/>
            <person name="Hua S.X."/>
        </authorList>
    </citation>
    <scope>NUCLEOTIDE SEQUENCE [LARGE SCALE GENOMIC DNA]</scope>
    <source>
        <strain evidence="2 3">Marx 270</strain>
    </source>
</reference>
<reference evidence="3" key="2">
    <citation type="submission" date="2015-01" db="EMBL/GenBank/DDBJ databases">
        <title>Evolutionary Origins and Diversification of the Mycorrhizal Mutualists.</title>
        <authorList>
            <consortium name="DOE Joint Genome Institute"/>
            <consortium name="Mycorrhizal Genomics Consortium"/>
            <person name="Kohler A."/>
            <person name="Kuo A."/>
            <person name="Nagy L.G."/>
            <person name="Floudas D."/>
            <person name="Copeland A."/>
            <person name="Barry K.W."/>
            <person name="Cichocki N."/>
            <person name="Veneault-Fourrey C."/>
            <person name="LaButti K."/>
            <person name="Lindquist E.A."/>
            <person name="Lipzen A."/>
            <person name="Lundell T."/>
            <person name="Morin E."/>
            <person name="Murat C."/>
            <person name="Riley R."/>
            <person name="Ohm R."/>
            <person name="Sun H."/>
            <person name="Tunlid A."/>
            <person name="Henrissat B."/>
            <person name="Grigoriev I.V."/>
            <person name="Hibbett D.S."/>
            <person name="Martin F."/>
        </authorList>
    </citation>
    <scope>NUCLEOTIDE SEQUENCE [LARGE SCALE GENOMIC DNA]</scope>
    <source>
        <strain evidence="3">Marx 270</strain>
    </source>
</reference>
<dbReference type="EMBL" id="KN831961">
    <property type="protein sequence ID" value="KIO07212.1"/>
    <property type="molecule type" value="Genomic_DNA"/>
</dbReference>
<name>A0A0C3KC50_PISTI</name>
<keyword evidence="1" id="KW-0472">Membrane</keyword>
<protein>
    <submittedName>
        <fullName evidence="2">Uncharacterized protein</fullName>
    </submittedName>
</protein>
<dbReference type="Proteomes" id="UP000054217">
    <property type="component" value="Unassembled WGS sequence"/>
</dbReference>
<dbReference type="InParanoid" id="A0A0C3KC50"/>
<feature type="transmembrane region" description="Helical" evidence="1">
    <location>
        <begin position="6"/>
        <end position="24"/>
    </location>
</feature>
<keyword evidence="3" id="KW-1185">Reference proteome</keyword>
<proteinExistence type="predicted"/>
<keyword evidence="1" id="KW-1133">Transmembrane helix</keyword>
<evidence type="ECO:0000313" key="3">
    <source>
        <dbReference type="Proteomes" id="UP000054217"/>
    </source>
</evidence>